<reference evidence="4" key="1">
    <citation type="submission" date="2023-01" db="EMBL/GenBank/DDBJ databases">
        <title>Genome assembly of the deep-sea coral Lophelia pertusa.</title>
        <authorList>
            <person name="Herrera S."/>
            <person name="Cordes E."/>
        </authorList>
    </citation>
    <scope>NUCLEOTIDE SEQUENCE</scope>
    <source>
        <strain evidence="4">USNM1676648</strain>
        <tissue evidence="4">Polyp</tissue>
    </source>
</reference>
<keyword evidence="2" id="KW-0472">Membrane</keyword>
<dbReference type="AlphaFoldDB" id="A0A9W9YCI9"/>
<dbReference type="InterPro" id="IPR001466">
    <property type="entry name" value="Beta-lactam-related"/>
</dbReference>
<dbReference type="EMBL" id="MU827804">
    <property type="protein sequence ID" value="KAJ7326082.1"/>
    <property type="molecule type" value="Genomic_DNA"/>
</dbReference>
<comment type="similarity">
    <text evidence="1">Belongs to the beta-lactamase family.</text>
</comment>
<dbReference type="InterPro" id="IPR012338">
    <property type="entry name" value="Beta-lactam/transpept-like"/>
</dbReference>
<evidence type="ECO:0000259" key="3">
    <source>
        <dbReference type="Pfam" id="PF00144"/>
    </source>
</evidence>
<accession>A0A9W9YCI9</accession>
<dbReference type="Gene3D" id="3.40.710.10">
    <property type="entry name" value="DD-peptidase/beta-lactamase superfamily"/>
    <property type="match status" value="1"/>
</dbReference>
<gene>
    <name evidence="4" type="primary">LACTBL1_3</name>
    <name evidence="4" type="ORF">OS493_028340</name>
</gene>
<evidence type="ECO:0000256" key="1">
    <source>
        <dbReference type="ARBA" id="ARBA00038473"/>
    </source>
</evidence>
<keyword evidence="2" id="KW-1133">Transmembrane helix</keyword>
<evidence type="ECO:0000313" key="5">
    <source>
        <dbReference type="Proteomes" id="UP001163046"/>
    </source>
</evidence>
<dbReference type="SUPFAM" id="SSF56601">
    <property type="entry name" value="beta-lactamase/transpeptidase-like"/>
    <property type="match status" value="1"/>
</dbReference>
<dbReference type="PANTHER" id="PTHR22935:SF95">
    <property type="entry name" value="BETA-LACTAMASE-LIKE 1-RELATED"/>
    <property type="match status" value="1"/>
</dbReference>
<dbReference type="PANTHER" id="PTHR22935">
    <property type="entry name" value="PENICILLIN-BINDING PROTEIN"/>
    <property type="match status" value="1"/>
</dbReference>
<comment type="caution">
    <text evidence="4">The sequence shown here is derived from an EMBL/GenBank/DDBJ whole genome shotgun (WGS) entry which is preliminary data.</text>
</comment>
<feature type="transmembrane region" description="Helical" evidence="2">
    <location>
        <begin position="42"/>
        <end position="64"/>
    </location>
</feature>
<dbReference type="OrthoDB" id="5946976at2759"/>
<protein>
    <submittedName>
        <fullName evidence="4">Beta-lactamase-like 1</fullName>
    </submittedName>
</protein>
<keyword evidence="5" id="KW-1185">Reference proteome</keyword>
<dbReference type="Proteomes" id="UP001163046">
    <property type="component" value="Unassembled WGS sequence"/>
</dbReference>
<evidence type="ECO:0000313" key="4">
    <source>
        <dbReference type="EMBL" id="KAJ7326082.1"/>
    </source>
</evidence>
<proteinExistence type="inferred from homology"/>
<evidence type="ECO:0000256" key="2">
    <source>
        <dbReference type="SAM" id="Phobius"/>
    </source>
</evidence>
<dbReference type="Pfam" id="PF00144">
    <property type="entry name" value="Beta-lactamase"/>
    <property type="match status" value="1"/>
</dbReference>
<organism evidence="4 5">
    <name type="scientific">Desmophyllum pertusum</name>
    <dbReference type="NCBI Taxonomy" id="174260"/>
    <lineage>
        <taxon>Eukaryota</taxon>
        <taxon>Metazoa</taxon>
        <taxon>Cnidaria</taxon>
        <taxon>Anthozoa</taxon>
        <taxon>Hexacorallia</taxon>
        <taxon>Scleractinia</taxon>
        <taxon>Caryophylliina</taxon>
        <taxon>Caryophylliidae</taxon>
        <taxon>Desmophyllum</taxon>
    </lineage>
</organism>
<keyword evidence="2" id="KW-0812">Transmembrane</keyword>
<feature type="domain" description="Beta-lactamase-related" evidence="3">
    <location>
        <begin position="128"/>
        <end position="422"/>
    </location>
</feature>
<name>A0A9W9YCI9_9CNID</name>
<sequence length="450" mass="50188">MSSSNSTATLYSCSSGIEKLEDVKIESVPTGPTERARKQVRWWMFLAIAACIVATVNDVFVNLYCPDKKCITKSVNKSKSNDKDSTLMSPCPRMPTIRPLPSPLPVKLQDVFDDLDSILMEMVDNNTSLPAISANIFYRDSVLWSGHHGSKLFQINAKPDGNTVYRIGSITKIFAVLLMYKLYEEGVIGSVDDPLSKYIPEFSIQNPFTSDNITLREIASQMSGLPREAPCIYHCEGTNSTEQLSLLKNRSLVLTPWKMPSYSNLGYALLGRLLTEKVLNTTFESWIQDEILAPLEMNNTGFEITSHVERNMAFPYGNNGKRMPFMKIGCAVPAGGMYSTINDLTKLGMMFTRPSKQSVFQASTLREISLPVDIAPDGRTLWGSPFEMFLSNGFLVRSKGGNIDTYDAYFLFVPQLELGINVSHQLMEVRTHIRSKGVRHAPASPQQDTV</sequence>
<dbReference type="InterPro" id="IPR051478">
    <property type="entry name" value="Beta-lactamase-like_AB/R"/>
</dbReference>